<reference evidence="1 2" key="1">
    <citation type="submission" date="2016-01" db="EMBL/GenBank/DDBJ databases">
        <authorList>
            <person name="Oliw E.H."/>
        </authorList>
    </citation>
    <scope>NUCLEOTIDE SEQUENCE [LARGE SCALE GENOMIC DNA]</scope>
    <source>
        <strain evidence="1 2">MJR8628B</strain>
    </source>
</reference>
<organism evidence="1 2">
    <name type="scientific">Bifidobacterium bifidum</name>
    <dbReference type="NCBI Taxonomy" id="1681"/>
    <lineage>
        <taxon>Bacteria</taxon>
        <taxon>Bacillati</taxon>
        <taxon>Actinomycetota</taxon>
        <taxon>Actinomycetes</taxon>
        <taxon>Bifidobacteriales</taxon>
        <taxon>Bifidobacteriaceae</taxon>
        <taxon>Bifidobacterium</taxon>
    </lineage>
</organism>
<proteinExistence type="predicted"/>
<accession>A0A133KSG4</accession>
<evidence type="ECO:0000313" key="1">
    <source>
        <dbReference type="EMBL" id="KWZ82436.1"/>
    </source>
</evidence>
<dbReference type="Proteomes" id="UP000070092">
    <property type="component" value="Unassembled WGS sequence"/>
</dbReference>
<name>A0A133KSG4_BIFBI</name>
<protein>
    <submittedName>
        <fullName evidence="1">Uncharacterized protein</fullName>
    </submittedName>
</protein>
<comment type="caution">
    <text evidence="1">The sequence shown here is derived from an EMBL/GenBank/DDBJ whole genome shotgun (WGS) entry which is preliminary data.</text>
</comment>
<dbReference type="AlphaFoldDB" id="A0A133KSG4"/>
<dbReference type="EMBL" id="LRPO01000013">
    <property type="protein sequence ID" value="KWZ82436.1"/>
    <property type="molecule type" value="Genomic_DNA"/>
</dbReference>
<dbReference type="PATRIC" id="fig|1681.53.peg.283"/>
<evidence type="ECO:0000313" key="2">
    <source>
        <dbReference type="Proteomes" id="UP000070092"/>
    </source>
</evidence>
<sequence>MHDAGRSLFCTHAIGRRWKVCDDDVEKWRSQNSQSDGTL</sequence>
<gene>
    <name evidence="1" type="ORF">HMPREF3196_00294</name>
</gene>